<gene>
    <name evidence="1" type="ORF">NCTC11460_02121</name>
</gene>
<evidence type="ECO:0000313" key="1">
    <source>
        <dbReference type="EMBL" id="SUB62113.1"/>
    </source>
</evidence>
<organism evidence="1 2">
    <name type="scientific">Peptostreptococcus anaerobius</name>
    <dbReference type="NCBI Taxonomy" id="1261"/>
    <lineage>
        <taxon>Bacteria</taxon>
        <taxon>Bacillati</taxon>
        <taxon>Bacillota</taxon>
        <taxon>Clostridia</taxon>
        <taxon>Peptostreptococcales</taxon>
        <taxon>Peptostreptococcaceae</taxon>
        <taxon>Peptostreptococcus</taxon>
    </lineage>
</organism>
<dbReference type="Proteomes" id="UP000255101">
    <property type="component" value="Unassembled WGS sequence"/>
</dbReference>
<sequence>MNLVIYADDEIIFNPDTIYRDGKTIKAKKNLDYYHLCEFKNDDIAKEYFIGLKNSIHDKPRGMDIINVKFE</sequence>
<dbReference type="AlphaFoldDB" id="A0A379CIK6"/>
<dbReference type="EMBL" id="UGTB01000004">
    <property type="protein sequence ID" value="SUB62113.1"/>
    <property type="molecule type" value="Genomic_DNA"/>
</dbReference>
<accession>A0A379CIK6</accession>
<proteinExistence type="predicted"/>
<reference evidence="1 2" key="1">
    <citation type="submission" date="2018-06" db="EMBL/GenBank/DDBJ databases">
        <authorList>
            <consortium name="Pathogen Informatics"/>
            <person name="Doyle S."/>
        </authorList>
    </citation>
    <scope>NUCLEOTIDE SEQUENCE [LARGE SCALE GENOMIC DNA]</scope>
    <source>
        <strain evidence="1 2">NCTC11460</strain>
    </source>
</reference>
<dbReference type="RefSeq" id="WP_019595666.1">
    <property type="nucleotide sequence ID" value="NZ_FOVA01000025.1"/>
</dbReference>
<evidence type="ECO:0000313" key="2">
    <source>
        <dbReference type="Proteomes" id="UP000255101"/>
    </source>
</evidence>
<name>A0A379CIK6_9FIRM</name>
<protein>
    <submittedName>
        <fullName evidence="1">Uncharacterized protein</fullName>
    </submittedName>
</protein>